<accession>A0ABU8KAD5</accession>
<dbReference type="Pfam" id="PF07996">
    <property type="entry name" value="T4SS"/>
    <property type="match status" value="1"/>
</dbReference>
<feature type="signal peptide" evidence="1">
    <location>
        <begin position="1"/>
        <end position="24"/>
    </location>
</feature>
<dbReference type="InterPro" id="IPR014158">
    <property type="entry name" value="T4SS_VirB5"/>
</dbReference>
<evidence type="ECO:0008006" key="4">
    <source>
        <dbReference type="Google" id="ProtNLM"/>
    </source>
</evidence>
<dbReference type="RefSeq" id="WP_337092371.1">
    <property type="nucleotide sequence ID" value="NZ_JAPYKO010000003.1"/>
</dbReference>
<dbReference type="Proteomes" id="UP001366503">
    <property type="component" value="Unassembled WGS sequence"/>
</dbReference>
<dbReference type="SUPFAM" id="SSF101082">
    <property type="entry name" value="Typo IV secretion system protein TraC"/>
    <property type="match status" value="1"/>
</dbReference>
<organism evidence="2 3">
    <name type="scientific">Mesorhizobium argentiipisi</name>
    <dbReference type="NCBI Taxonomy" id="3015175"/>
    <lineage>
        <taxon>Bacteria</taxon>
        <taxon>Pseudomonadati</taxon>
        <taxon>Pseudomonadota</taxon>
        <taxon>Alphaproteobacteria</taxon>
        <taxon>Hyphomicrobiales</taxon>
        <taxon>Phyllobacteriaceae</taxon>
        <taxon>Mesorhizobium</taxon>
    </lineage>
</organism>
<evidence type="ECO:0000313" key="2">
    <source>
        <dbReference type="EMBL" id="MEI9402055.1"/>
    </source>
</evidence>
<keyword evidence="1" id="KW-0732">Signal</keyword>
<sequence>MKVFFQAVAGLLLGTGLLLPEAYAQQTSIAPVPLPAIAALPAAPDGAQASYDRNAVELLTYMVELSRLMAGGTTQLLASAHVAENLLNRIQEAAQAQLAAISGPKPFPQNNAEADVAARKGGPGLWEMANNALTGQMVGSDRVQAALDKIRKLYRLDDAFALRSDKLPGNVMIAHEAAQGAITASTAEDSYRRANDSMGRINGYIAALATSGDLKTSVDINTRVMIEVAQQLNETLRTQAAIASVAGTYLMSLGAETAEPDNVRDLFDNFDK</sequence>
<feature type="chain" id="PRO_5047456784" description="Type IV secretion system protein VirB5" evidence="1">
    <location>
        <begin position="25"/>
        <end position="272"/>
    </location>
</feature>
<dbReference type="EMBL" id="JAPYKO010000003">
    <property type="protein sequence ID" value="MEI9402055.1"/>
    <property type="molecule type" value="Genomic_DNA"/>
</dbReference>
<evidence type="ECO:0000256" key="1">
    <source>
        <dbReference type="SAM" id="SignalP"/>
    </source>
</evidence>
<comment type="caution">
    <text evidence="2">The sequence shown here is derived from an EMBL/GenBank/DDBJ whole genome shotgun (WGS) entry which is preliminary data.</text>
</comment>
<protein>
    <recommendedName>
        <fullName evidence="4">Type IV secretion system protein VirB5</fullName>
    </recommendedName>
</protein>
<evidence type="ECO:0000313" key="3">
    <source>
        <dbReference type="Proteomes" id="UP001366503"/>
    </source>
</evidence>
<dbReference type="InterPro" id="IPR023220">
    <property type="entry name" value="T4SS_VirB5-domain"/>
</dbReference>
<gene>
    <name evidence="2" type="ORF">O7A05_07745</name>
</gene>
<proteinExistence type="predicted"/>
<dbReference type="Gene3D" id="1.20.58.430">
    <property type="entry name" value="Type IV secretion system, VirB5-domain"/>
    <property type="match status" value="1"/>
</dbReference>
<reference evidence="2 3" key="1">
    <citation type="submission" date="2022-12" db="EMBL/GenBank/DDBJ databases">
        <authorList>
            <person name="Muema E."/>
        </authorList>
    </citation>
    <scope>NUCLEOTIDE SEQUENCE [LARGE SCALE GENOMIC DNA]</scope>
    <source>
        <strain evidence="3">1330</strain>
    </source>
</reference>
<name>A0ABU8KAD5_9HYPH</name>
<keyword evidence="3" id="KW-1185">Reference proteome</keyword>